<protein>
    <submittedName>
        <fullName evidence="2">Uncharacterized protein</fullName>
    </submittedName>
</protein>
<feature type="compositionally biased region" description="Low complexity" evidence="1">
    <location>
        <begin position="359"/>
        <end position="368"/>
    </location>
</feature>
<dbReference type="InParanoid" id="A0A067PHZ5"/>
<organism evidence="2 3">
    <name type="scientific">Jaapia argillacea MUCL 33604</name>
    <dbReference type="NCBI Taxonomy" id="933084"/>
    <lineage>
        <taxon>Eukaryota</taxon>
        <taxon>Fungi</taxon>
        <taxon>Dikarya</taxon>
        <taxon>Basidiomycota</taxon>
        <taxon>Agaricomycotina</taxon>
        <taxon>Agaricomycetes</taxon>
        <taxon>Agaricomycetidae</taxon>
        <taxon>Jaapiales</taxon>
        <taxon>Jaapiaceae</taxon>
        <taxon>Jaapia</taxon>
    </lineage>
</organism>
<sequence length="421" mass="46600">MTPAPIPTLKTPRSLYHPSRLIVIVKDGIDARQQPLELNAVQEINQRLQAHPEARHLWVVAVKYNPNNVTIVNTWIDQSATDLARYFPLFADILNVGGTARCFVNEKWHKVQIHRIDTGNRKSRIRSAKEVYAELVDNNPELGGMELVVPLQWMKPEHDLQGSDYLLVVLTPKHENDVKLLKEQGSLAAFGWTLPTLKTVLENLPDPIYNLTYDSIYDTLCLFSSPIIIQTGEKPGWDYLPKENYPPHENLPKLKDYLNQLVKPGPSKPRVAKDKARRGISESSCTSQATTLISLEVPQTSSPSPITFGGSPTPVVPVQTFAAFAPTAGPSTVPIIQEPAPQYPTGTPIVTQIPHHFGSYRPPSARSPSPDPPRGSPNPNPSHQPDDSDDNMAGDSKGPILIAYLWAHSPQVYHISGPIIK</sequence>
<name>A0A067PHZ5_9AGAM</name>
<dbReference type="AlphaFoldDB" id="A0A067PHZ5"/>
<feature type="region of interest" description="Disordered" evidence="1">
    <location>
        <begin position="350"/>
        <end position="396"/>
    </location>
</feature>
<proteinExistence type="predicted"/>
<gene>
    <name evidence="2" type="ORF">JAAARDRAFT_199788</name>
</gene>
<dbReference type="STRING" id="933084.A0A067PHZ5"/>
<feature type="compositionally biased region" description="Basic and acidic residues" evidence="1">
    <location>
        <begin position="271"/>
        <end position="280"/>
    </location>
</feature>
<dbReference type="OrthoDB" id="2855870at2759"/>
<dbReference type="HOGENOM" id="CLU_652210_0_0_1"/>
<evidence type="ECO:0000313" key="2">
    <source>
        <dbReference type="EMBL" id="KDQ50657.1"/>
    </source>
</evidence>
<evidence type="ECO:0000313" key="3">
    <source>
        <dbReference type="Proteomes" id="UP000027265"/>
    </source>
</evidence>
<dbReference type="Proteomes" id="UP000027265">
    <property type="component" value="Unassembled WGS sequence"/>
</dbReference>
<feature type="region of interest" description="Disordered" evidence="1">
    <location>
        <begin position="265"/>
        <end position="285"/>
    </location>
</feature>
<dbReference type="EMBL" id="KL197757">
    <property type="protein sequence ID" value="KDQ50657.1"/>
    <property type="molecule type" value="Genomic_DNA"/>
</dbReference>
<feature type="compositionally biased region" description="Pro residues" evidence="1">
    <location>
        <begin position="369"/>
        <end position="382"/>
    </location>
</feature>
<evidence type="ECO:0000256" key="1">
    <source>
        <dbReference type="SAM" id="MobiDB-lite"/>
    </source>
</evidence>
<reference evidence="3" key="1">
    <citation type="journal article" date="2014" name="Proc. Natl. Acad. Sci. U.S.A.">
        <title>Extensive sampling of basidiomycete genomes demonstrates inadequacy of the white-rot/brown-rot paradigm for wood decay fungi.</title>
        <authorList>
            <person name="Riley R."/>
            <person name="Salamov A.A."/>
            <person name="Brown D.W."/>
            <person name="Nagy L.G."/>
            <person name="Floudas D."/>
            <person name="Held B.W."/>
            <person name="Levasseur A."/>
            <person name="Lombard V."/>
            <person name="Morin E."/>
            <person name="Otillar R."/>
            <person name="Lindquist E.A."/>
            <person name="Sun H."/>
            <person name="LaButti K.M."/>
            <person name="Schmutz J."/>
            <person name="Jabbour D."/>
            <person name="Luo H."/>
            <person name="Baker S.E."/>
            <person name="Pisabarro A.G."/>
            <person name="Walton J.D."/>
            <person name="Blanchette R.A."/>
            <person name="Henrissat B."/>
            <person name="Martin F."/>
            <person name="Cullen D."/>
            <person name="Hibbett D.S."/>
            <person name="Grigoriev I.V."/>
        </authorList>
    </citation>
    <scope>NUCLEOTIDE SEQUENCE [LARGE SCALE GENOMIC DNA]</scope>
    <source>
        <strain evidence="3">MUCL 33604</strain>
    </source>
</reference>
<accession>A0A067PHZ5</accession>
<keyword evidence="3" id="KW-1185">Reference proteome</keyword>